<evidence type="ECO:0000259" key="6">
    <source>
        <dbReference type="Pfam" id="PF14656"/>
    </source>
</evidence>
<evidence type="ECO:0000256" key="4">
    <source>
        <dbReference type="ARBA" id="ARBA00022490"/>
    </source>
</evidence>
<dbReference type="PANTHER" id="PTHR12472:SF0">
    <property type="entry name" value="RAB3 GTPASE-ACTIVATING PROTEIN NON-CATALYTIC SUBUNIT"/>
    <property type="match status" value="1"/>
</dbReference>
<protein>
    <recommendedName>
        <fullName evidence="9">Rab3 GTPase-activating protein non-catalytic subunit</fullName>
    </recommendedName>
</protein>
<evidence type="ECO:0000256" key="3">
    <source>
        <dbReference type="ARBA" id="ARBA00022468"/>
    </source>
</evidence>
<feature type="domain" description="Rab3GAP regulatory subunit C-terminal" evidence="6">
    <location>
        <begin position="700"/>
        <end position="1287"/>
    </location>
</feature>
<dbReference type="InterPro" id="IPR026059">
    <property type="entry name" value="Rab3GAP2"/>
</dbReference>
<dbReference type="InterPro" id="IPR032839">
    <property type="entry name" value="RAB3GAP_N"/>
</dbReference>
<organism evidence="7 8">
    <name type="scientific">Rhynchophorus ferrugineus</name>
    <name type="common">Red palm weevil</name>
    <name type="synonym">Curculio ferrugineus</name>
    <dbReference type="NCBI Taxonomy" id="354439"/>
    <lineage>
        <taxon>Eukaryota</taxon>
        <taxon>Metazoa</taxon>
        <taxon>Ecdysozoa</taxon>
        <taxon>Arthropoda</taxon>
        <taxon>Hexapoda</taxon>
        <taxon>Insecta</taxon>
        <taxon>Pterygota</taxon>
        <taxon>Neoptera</taxon>
        <taxon>Endopterygota</taxon>
        <taxon>Coleoptera</taxon>
        <taxon>Polyphaga</taxon>
        <taxon>Cucujiformia</taxon>
        <taxon>Curculionidae</taxon>
        <taxon>Dryophthorinae</taxon>
        <taxon>Rhynchophorus</taxon>
    </lineage>
</organism>
<evidence type="ECO:0000256" key="1">
    <source>
        <dbReference type="ARBA" id="ARBA00004496"/>
    </source>
</evidence>
<evidence type="ECO:0000313" key="7">
    <source>
        <dbReference type="EMBL" id="KAF7280405.1"/>
    </source>
</evidence>
<dbReference type="Pfam" id="PF14656">
    <property type="entry name" value="RAB3GAP2_C"/>
    <property type="match status" value="1"/>
</dbReference>
<dbReference type="EMBL" id="JAACXV010000302">
    <property type="protein sequence ID" value="KAF7280405.1"/>
    <property type="molecule type" value="Genomic_DNA"/>
</dbReference>
<keyword evidence="4" id="KW-0963">Cytoplasm</keyword>
<dbReference type="PANTHER" id="PTHR12472">
    <property type="entry name" value="RAB3-GAP REGULATORY DOMAIN"/>
    <property type="match status" value="1"/>
</dbReference>
<dbReference type="Pfam" id="PF14655">
    <property type="entry name" value="RAB3GAP2_N"/>
    <property type="match status" value="1"/>
</dbReference>
<keyword evidence="3" id="KW-0343">GTPase activation</keyword>
<name>A0A834IMG3_RHYFE</name>
<dbReference type="GO" id="GO:0005737">
    <property type="term" value="C:cytoplasm"/>
    <property type="evidence" value="ECO:0007669"/>
    <property type="project" value="UniProtKB-SubCell"/>
</dbReference>
<evidence type="ECO:0000256" key="2">
    <source>
        <dbReference type="ARBA" id="ARBA00008153"/>
    </source>
</evidence>
<reference evidence="7" key="1">
    <citation type="submission" date="2020-08" db="EMBL/GenBank/DDBJ databases">
        <title>Genome sequencing and assembly of the red palm weevil Rhynchophorus ferrugineus.</title>
        <authorList>
            <person name="Dias G.B."/>
            <person name="Bergman C.M."/>
            <person name="Manee M."/>
        </authorList>
    </citation>
    <scope>NUCLEOTIDE SEQUENCE</scope>
    <source>
        <strain evidence="7">AA-2017</strain>
        <tissue evidence="7">Whole larva</tissue>
    </source>
</reference>
<proteinExistence type="inferred from homology"/>
<evidence type="ECO:0000313" key="8">
    <source>
        <dbReference type="Proteomes" id="UP000625711"/>
    </source>
</evidence>
<sequence length="1317" mass="149420">MSCEIRLTSYIQYVPEVRRYLFPTDDDRGGDLWLQKCKISISPTADLIVLANERRVVYLTSKWDSTQSMSIFQMSFSNSLHECDKIKAVLCLPVVGLSHSSRVGPDWTCVVIGFDSGCVGFYSDNGELLFEEQFHNENITHIKCQSQHSPRPDLCPELFTEEIYIHYQSNICVINGQQLFTNLRNLAKVHATGNFDGIQLLNLNIKKWGFQDQSVINDIAVVGLNMSNTFDHLLTASTCGGFDTKYRNAAPSSTLVLTAGSKPYLGYHYALEGVNQPILSDVAKVVANKLKSALPGWLTGSKSQEKEDLIATQPIENMSLRFGLCDLRRSATEIILSPNRKLATVSDTLGRVVLIDCFKGIAIKLFKGYREAQCAFLQVPDERRSTHKIGNKVAMFLVIYAPKKGTLEIFTTQQGVKIAVFSASKFSKLMYISHGLMGYNTTLKSSFACHFTCVFMDNDGQLKEITVPFHYALAEKNSKKARDIHLYKKLRQFIKTGVENIEKLQNETLNICSEIKSDEIKAQILELLVNSKNIPAEVIAKCVDYFLENSSEDIDVDTCDSFKTNCMNIKNLLDLYTFVTSDCARDSNNGNTIENRNPMLESKELENLQKLLDLATSSAENSFKKPRVTFSKDLLFTVSDFLNAFNYNKNKILELKKPLEEDILFKASEVVFKDFVSGYRSDFEELESVLLSSCISIQNLFHMAIYFWVNRALDINQNLENDMHNFSDLLRVLVKIANKNMLINDEDNDSISAFWEEIRENLAQSSRPFPALMAALLCRNVTQIIELENSEENIEILSQENVQWALLIGKLEDVSTLNIVLSTKPEVSSCTLPRLKYDKVDITLQYILENGKGSVSELTAQWLTSCGIDPQSIIINEIIYNNSQKDAGNDLKSENSEEQNSSEKFDDFQIAEGMHLEMIEKVKCETIFKYLNLAKQEFPYSLEASTLLANMCWEYALAWCKSITLLENLEAAIKCLNNIKDIYMKQGLFQLMWNTHLKIVLENTTKLINKVGKLPKERLCQQDTDLSDKQIVKFISICTNFIDAFLESSNFNYDLNKPNLRFEAIWENGGNQPLTMLAVQQKEADHNLLYLHYQLSLVLQMITTLSVKHSKPINNLFEASIANLFFTDLQRKLDINWNKTDIKINGSRLQFLCKVITASLETVTLNENGEVYCAEHVEWMQKCLILARIWNLNIDEIKRFQVIQLYIGGFDIIAQDLIPAINETNILGEELLKVAAKRISQFLSSSPQLSENITALSPVLTRFINTLNGDWCSPSDLQTIHTLATQTLVCLDSNNKECYKLAELLLDSCNTLQEINP</sequence>
<comment type="caution">
    <text evidence="7">The sequence shown here is derived from an EMBL/GenBank/DDBJ whole genome shotgun (WGS) entry which is preliminary data.</text>
</comment>
<dbReference type="Proteomes" id="UP000625711">
    <property type="component" value="Unassembled WGS sequence"/>
</dbReference>
<accession>A0A834IMG3</accession>
<evidence type="ECO:0008006" key="9">
    <source>
        <dbReference type="Google" id="ProtNLM"/>
    </source>
</evidence>
<comment type="subcellular location">
    <subcellularLocation>
        <location evidence="1">Cytoplasm</location>
    </subcellularLocation>
</comment>
<dbReference type="OrthoDB" id="2019917at2759"/>
<feature type="domain" description="Rab3-GAP regulatory subunit N-terminal" evidence="5">
    <location>
        <begin position="33"/>
        <end position="430"/>
    </location>
</feature>
<evidence type="ECO:0000259" key="5">
    <source>
        <dbReference type="Pfam" id="PF14655"/>
    </source>
</evidence>
<dbReference type="GO" id="GO:0005096">
    <property type="term" value="F:GTPase activator activity"/>
    <property type="evidence" value="ECO:0007669"/>
    <property type="project" value="UniProtKB-KW"/>
</dbReference>
<keyword evidence="8" id="KW-1185">Reference proteome</keyword>
<gene>
    <name evidence="7" type="ORF">GWI33_006097</name>
</gene>
<dbReference type="InterPro" id="IPR029257">
    <property type="entry name" value="RAB3GAP2_C"/>
</dbReference>
<comment type="similarity">
    <text evidence="2">Belongs to the Rab3-GAP regulatory subunit family.</text>
</comment>